<feature type="region of interest" description="Disordered" evidence="5">
    <location>
        <begin position="193"/>
        <end position="214"/>
    </location>
</feature>
<organism evidence="6">
    <name type="scientific">Talaromyces marneffei PM1</name>
    <dbReference type="NCBI Taxonomy" id="1077442"/>
    <lineage>
        <taxon>Eukaryota</taxon>
        <taxon>Fungi</taxon>
        <taxon>Dikarya</taxon>
        <taxon>Ascomycota</taxon>
        <taxon>Pezizomycotina</taxon>
        <taxon>Eurotiomycetes</taxon>
        <taxon>Eurotiomycetidae</taxon>
        <taxon>Eurotiales</taxon>
        <taxon>Trichocomaceae</taxon>
        <taxon>Talaromyces</taxon>
        <taxon>Talaromyces sect. Talaromyces</taxon>
    </lineage>
</organism>
<feature type="compositionally biased region" description="Low complexity" evidence="5">
    <location>
        <begin position="21"/>
        <end position="46"/>
    </location>
</feature>
<evidence type="ECO:0000256" key="4">
    <source>
        <dbReference type="RuleBase" id="RU367098"/>
    </source>
</evidence>
<evidence type="ECO:0000256" key="3">
    <source>
        <dbReference type="ARBA" id="ARBA00023136"/>
    </source>
</evidence>
<dbReference type="GO" id="GO:0016020">
    <property type="term" value="C:membrane"/>
    <property type="evidence" value="ECO:0007669"/>
    <property type="project" value="UniProtKB-SubCell"/>
</dbReference>
<name>A0A093VBY5_TALMA</name>
<comment type="similarity">
    <text evidence="4">Belongs to the AIM11 family.</text>
</comment>
<dbReference type="InterPro" id="IPR038814">
    <property type="entry name" value="AIM11"/>
</dbReference>
<evidence type="ECO:0000256" key="2">
    <source>
        <dbReference type="ARBA" id="ARBA00022989"/>
    </source>
</evidence>
<comment type="subcellular location">
    <subcellularLocation>
        <location evidence="4">Membrane</location>
        <topology evidence="4">Multi-pass membrane protein</topology>
    </subcellularLocation>
</comment>
<keyword evidence="2" id="KW-1133">Transmembrane helix</keyword>
<dbReference type="GO" id="GO:0005739">
    <property type="term" value="C:mitochondrion"/>
    <property type="evidence" value="ECO:0007669"/>
    <property type="project" value="TreeGrafter"/>
</dbReference>
<evidence type="ECO:0000256" key="5">
    <source>
        <dbReference type="SAM" id="MobiDB-lite"/>
    </source>
</evidence>
<sequence length="214" mass="24171">MSWLLKRWLLPPEEKPSSQSPTPTIDNNNNTTTQQLQQTNTTATTAPAPPKEPPLIPNNAKLLISGLLFFSLSALITRRALSRKHLSTVPPFYTSSPFHKPSISGGQDAFEALNIATINTVSIAMIAAGATFCVMDIDSVETARKRYREKMGLEGSLKKGVMPSKEEEEQFERDMEEWLGTVFEKKDLGEVRRRVEEARQRDREKAKEREQQQQ</sequence>
<dbReference type="EMBL" id="JPOX01000009">
    <property type="protein sequence ID" value="KFX49700.1"/>
    <property type="molecule type" value="Genomic_DNA"/>
</dbReference>
<dbReference type="HOGENOM" id="CLU_084856_2_1_1"/>
<comment type="caution">
    <text evidence="6">The sequence shown here is derived from an EMBL/GenBank/DDBJ whole genome shotgun (WGS) entry which is preliminary data.</text>
</comment>
<protein>
    <recommendedName>
        <fullName evidence="4">Altered inheritance of mitochondria protein 11</fullName>
    </recommendedName>
</protein>
<dbReference type="PANTHER" id="PTHR39136:SF1">
    <property type="entry name" value="ALTERED INHERITANCE OF MITOCHONDRIA PROTEIN 11"/>
    <property type="match status" value="1"/>
</dbReference>
<reference evidence="6" key="1">
    <citation type="journal article" date="2014" name="PLoS Genet.">
        <title>Signature Gene Expression Reveals Novel Clues to the Molecular Mechanisms of Dimorphic Transition in Penicillium marneffei.</title>
        <authorList>
            <person name="Yang E."/>
            <person name="Wang G."/>
            <person name="Cai J."/>
            <person name="Woo P.C."/>
            <person name="Lau S.K."/>
            <person name="Yuen K.-Y."/>
            <person name="Chow W.-N."/>
            <person name="Lin X."/>
        </authorList>
    </citation>
    <scope>NUCLEOTIDE SEQUENCE [LARGE SCALE GENOMIC DNA]</scope>
    <source>
        <strain evidence="6">PM1</strain>
    </source>
</reference>
<dbReference type="PANTHER" id="PTHR39136">
    <property type="entry name" value="ALTERED INHERITANCE OF MITOCHONDRIA PROTEIN 11"/>
    <property type="match status" value="1"/>
</dbReference>
<feature type="region of interest" description="Disordered" evidence="5">
    <location>
        <begin position="11"/>
        <end position="54"/>
    </location>
</feature>
<dbReference type="eggNOG" id="ENOG502S3SI">
    <property type="taxonomic scope" value="Eukaryota"/>
</dbReference>
<evidence type="ECO:0000256" key="1">
    <source>
        <dbReference type="ARBA" id="ARBA00022692"/>
    </source>
</evidence>
<evidence type="ECO:0000313" key="6">
    <source>
        <dbReference type="EMBL" id="KFX49700.1"/>
    </source>
</evidence>
<keyword evidence="1" id="KW-0812">Transmembrane</keyword>
<gene>
    <name evidence="4" type="primary">AIM11</name>
    <name evidence="6" type="ORF">GQ26_0092790</name>
</gene>
<keyword evidence="3" id="KW-0472">Membrane</keyword>
<proteinExistence type="inferred from homology"/>
<accession>A0A093VBY5</accession>
<dbReference type="AlphaFoldDB" id="A0A093VBY5"/>